<dbReference type="SMART" id="SM00866">
    <property type="entry name" value="UTRA"/>
    <property type="match status" value="1"/>
</dbReference>
<accession>A0A3B6V9M4</accession>
<evidence type="ECO:0000256" key="3">
    <source>
        <dbReference type="ARBA" id="ARBA00023125"/>
    </source>
</evidence>
<dbReference type="SMART" id="SM00345">
    <property type="entry name" value="HTH_GNTR"/>
    <property type="match status" value="1"/>
</dbReference>
<sequence>MKIEVVMASKYEEIYNSLLDKIRFGYYKKGDILPSEYDLMKEYDASRDTIRKSLQLLSNNGCIQKHKGKGSIVINSNIYNFEFGGIFSFKEVASKMYGKVETIVHRCECIKPDSLVKTALKLNDDDKVWAIERIRNIDGENIILDIDFINASIIPFIDENILKDSLYEHIEKNLQLKISYAEREISCEKINNNDKKLLDLKDYDMIINVESKTFLSDTRVFQITSARHRPDKFKFRDFARR</sequence>
<dbReference type="SUPFAM" id="SSF46785">
    <property type="entry name" value="Winged helix' DNA-binding domain"/>
    <property type="match status" value="1"/>
</dbReference>
<keyword evidence="1" id="KW-0678">Repressor</keyword>
<evidence type="ECO:0000256" key="1">
    <source>
        <dbReference type="ARBA" id="ARBA00022491"/>
    </source>
</evidence>
<dbReference type="Pfam" id="PF07702">
    <property type="entry name" value="UTRA"/>
    <property type="match status" value="1"/>
</dbReference>
<evidence type="ECO:0000256" key="2">
    <source>
        <dbReference type="ARBA" id="ARBA00023015"/>
    </source>
</evidence>
<evidence type="ECO:0000256" key="4">
    <source>
        <dbReference type="ARBA" id="ARBA00023163"/>
    </source>
</evidence>
<dbReference type="AlphaFoldDB" id="A0A3B6V9M4"/>
<dbReference type="InterPro" id="IPR000524">
    <property type="entry name" value="Tscrpt_reg_HTH_GntR"/>
</dbReference>
<evidence type="ECO:0000256" key="5">
    <source>
        <dbReference type="NCBIfam" id="TIGR02404"/>
    </source>
</evidence>
<dbReference type="PANTHER" id="PTHR44846:SF12">
    <property type="entry name" value="HTH-TYPE TRANSCRIPTIONAL REGULATOR TRER"/>
    <property type="match status" value="1"/>
</dbReference>
<dbReference type="GO" id="GO:0003677">
    <property type="term" value="F:DNA binding"/>
    <property type="evidence" value="ECO:0007669"/>
    <property type="project" value="UniProtKB-UniRule"/>
</dbReference>
<protein>
    <recommendedName>
        <fullName evidence="5">Trehalose operon repressor</fullName>
    </recommendedName>
</protein>
<gene>
    <name evidence="7" type="primary">treR</name>
    <name evidence="7" type="ordered locus">BHWA1_00504</name>
</gene>
<dbReference type="Gene3D" id="3.40.1410.10">
    <property type="entry name" value="Chorismate lyase-like"/>
    <property type="match status" value="1"/>
</dbReference>
<name>A0A3B6V9M4_BRAHW</name>
<dbReference type="GO" id="GO:0045892">
    <property type="term" value="P:negative regulation of DNA-templated transcription"/>
    <property type="evidence" value="ECO:0007669"/>
    <property type="project" value="TreeGrafter"/>
</dbReference>
<dbReference type="Proteomes" id="UP000001803">
    <property type="component" value="Chromosome"/>
</dbReference>
<dbReference type="PANTHER" id="PTHR44846">
    <property type="entry name" value="MANNOSYL-D-GLYCERATE TRANSPORT/METABOLISM SYSTEM REPRESSOR MNGR-RELATED"/>
    <property type="match status" value="1"/>
</dbReference>
<evidence type="ECO:0000313" key="8">
    <source>
        <dbReference type="Proteomes" id="UP000001803"/>
    </source>
</evidence>
<evidence type="ECO:0000313" key="7">
    <source>
        <dbReference type="EMBL" id="ACN83000.1"/>
    </source>
</evidence>
<dbReference type="InterPro" id="IPR050679">
    <property type="entry name" value="Bact_HTH_transcr_reg"/>
</dbReference>
<dbReference type="InterPro" id="IPR028978">
    <property type="entry name" value="Chorismate_lyase_/UTRA_dom_sf"/>
</dbReference>
<evidence type="ECO:0000259" key="6">
    <source>
        <dbReference type="PROSITE" id="PS50949"/>
    </source>
</evidence>
<keyword evidence="3" id="KW-0238">DNA-binding</keyword>
<keyword evidence="2" id="KW-0805">Transcription regulation</keyword>
<dbReference type="CDD" id="cd07377">
    <property type="entry name" value="WHTH_GntR"/>
    <property type="match status" value="1"/>
</dbReference>
<dbReference type="STRING" id="565034.BHWA1_00504"/>
<dbReference type="PRINTS" id="PR00035">
    <property type="entry name" value="HTHGNTR"/>
</dbReference>
<dbReference type="SUPFAM" id="SSF64288">
    <property type="entry name" value="Chorismate lyase-like"/>
    <property type="match status" value="1"/>
</dbReference>
<feature type="domain" description="HTH gntR-type" evidence="6">
    <location>
        <begin position="8"/>
        <end position="76"/>
    </location>
</feature>
<reference evidence="7 8" key="1">
    <citation type="journal article" date="2009" name="PLoS ONE">
        <title>Genome sequence of the pathogenic intestinal spirochete Brachyspira hyodysenteriae reveals adaptations to its lifestyle in the porcine large intestine.</title>
        <authorList>
            <person name="Bellgard M.I."/>
            <person name="Wanchanthuek P."/>
            <person name="La T."/>
            <person name="Ryan K."/>
            <person name="Moolhuijzen P."/>
            <person name="Albertyn Z."/>
            <person name="Shaban B."/>
            <person name="Motro Y."/>
            <person name="Dunn D.S."/>
            <person name="Schibeci D."/>
            <person name="Hunter A."/>
            <person name="Barrero R."/>
            <person name="Phillips N.D."/>
            <person name="Hampson D.J."/>
        </authorList>
    </citation>
    <scope>NUCLEOTIDE SEQUENCE [LARGE SCALE GENOMIC DNA]</scope>
    <source>
        <strain evidence="8">ATCC 49526 / WA1</strain>
    </source>
</reference>
<dbReference type="InterPro" id="IPR036390">
    <property type="entry name" value="WH_DNA-bd_sf"/>
</dbReference>
<dbReference type="NCBIfam" id="TIGR02404">
    <property type="entry name" value="trehalos_R_Bsub"/>
    <property type="match status" value="1"/>
</dbReference>
<organism evidence="7 8">
    <name type="scientific">Brachyspira hyodysenteriae (strain ATCC 49526 / WA1)</name>
    <dbReference type="NCBI Taxonomy" id="565034"/>
    <lineage>
        <taxon>Bacteria</taxon>
        <taxon>Pseudomonadati</taxon>
        <taxon>Spirochaetota</taxon>
        <taxon>Spirochaetia</taxon>
        <taxon>Brachyspirales</taxon>
        <taxon>Brachyspiraceae</taxon>
        <taxon>Brachyspira</taxon>
    </lineage>
</organism>
<dbReference type="InterPro" id="IPR036388">
    <property type="entry name" value="WH-like_DNA-bd_sf"/>
</dbReference>
<dbReference type="Pfam" id="PF00392">
    <property type="entry name" value="GntR"/>
    <property type="match status" value="1"/>
</dbReference>
<keyword evidence="8" id="KW-1185">Reference proteome</keyword>
<dbReference type="PROSITE" id="PS50949">
    <property type="entry name" value="HTH_GNTR"/>
    <property type="match status" value="1"/>
</dbReference>
<proteinExistence type="predicted"/>
<keyword evidence="4" id="KW-0804">Transcription</keyword>
<dbReference type="FunFam" id="3.40.1410.10:FF:000008">
    <property type="entry name" value="Transcriptional regulator, GntR family"/>
    <property type="match status" value="1"/>
</dbReference>
<dbReference type="KEGG" id="bhy:BHWA1_00504"/>
<dbReference type="GO" id="GO:0003700">
    <property type="term" value="F:DNA-binding transcription factor activity"/>
    <property type="evidence" value="ECO:0007669"/>
    <property type="project" value="UniProtKB-UniRule"/>
</dbReference>
<dbReference type="InterPro" id="IPR011663">
    <property type="entry name" value="UTRA"/>
</dbReference>
<dbReference type="Gene3D" id="1.10.10.10">
    <property type="entry name" value="Winged helix-like DNA-binding domain superfamily/Winged helix DNA-binding domain"/>
    <property type="match status" value="1"/>
</dbReference>
<dbReference type="InterPro" id="IPR012770">
    <property type="entry name" value="TreR"/>
</dbReference>
<dbReference type="EMBL" id="CP001357">
    <property type="protein sequence ID" value="ACN83000.1"/>
    <property type="molecule type" value="Genomic_DNA"/>
</dbReference>